<evidence type="ECO:0000313" key="2">
    <source>
        <dbReference type="Proteomes" id="UP000499080"/>
    </source>
</evidence>
<protein>
    <submittedName>
        <fullName evidence="1">Uncharacterized protein</fullName>
    </submittedName>
</protein>
<gene>
    <name evidence="1" type="ORF">AVEN_211462_1</name>
</gene>
<accession>A0A4Y2LTN9</accession>
<keyword evidence="2" id="KW-1185">Reference proteome</keyword>
<organism evidence="1 2">
    <name type="scientific">Araneus ventricosus</name>
    <name type="common">Orbweaver spider</name>
    <name type="synonym">Epeira ventricosa</name>
    <dbReference type="NCBI Taxonomy" id="182803"/>
    <lineage>
        <taxon>Eukaryota</taxon>
        <taxon>Metazoa</taxon>
        <taxon>Ecdysozoa</taxon>
        <taxon>Arthropoda</taxon>
        <taxon>Chelicerata</taxon>
        <taxon>Arachnida</taxon>
        <taxon>Araneae</taxon>
        <taxon>Araneomorphae</taxon>
        <taxon>Entelegynae</taxon>
        <taxon>Araneoidea</taxon>
        <taxon>Araneidae</taxon>
        <taxon>Araneus</taxon>
    </lineage>
</organism>
<name>A0A4Y2LTN9_ARAVE</name>
<reference evidence="1 2" key="1">
    <citation type="journal article" date="2019" name="Sci. Rep.">
        <title>Orb-weaving spider Araneus ventricosus genome elucidates the spidroin gene catalogue.</title>
        <authorList>
            <person name="Kono N."/>
            <person name="Nakamura H."/>
            <person name="Ohtoshi R."/>
            <person name="Moran D.A.P."/>
            <person name="Shinohara A."/>
            <person name="Yoshida Y."/>
            <person name="Fujiwara M."/>
            <person name="Mori M."/>
            <person name="Tomita M."/>
            <person name="Arakawa K."/>
        </authorList>
    </citation>
    <scope>NUCLEOTIDE SEQUENCE [LARGE SCALE GENOMIC DNA]</scope>
</reference>
<dbReference type="Proteomes" id="UP000499080">
    <property type="component" value="Unassembled WGS sequence"/>
</dbReference>
<dbReference type="AlphaFoldDB" id="A0A4Y2LTN9"/>
<evidence type="ECO:0000313" key="1">
    <source>
        <dbReference type="EMBL" id="GBN18181.1"/>
    </source>
</evidence>
<proteinExistence type="predicted"/>
<comment type="caution">
    <text evidence="1">The sequence shown here is derived from an EMBL/GenBank/DDBJ whole genome shotgun (WGS) entry which is preliminary data.</text>
</comment>
<dbReference type="EMBL" id="BGPR01006347">
    <property type="protein sequence ID" value="GBN18181.1"/>
    <property type="molecule type" value="Genomic_DNA"/>
</dbReference>
<sequence length="94" mass="10871">MLEAAFTFPRFIWRILRCDDEIRLEFRIGDDDRIGWAILGSGWVVRSVACVLCGVCMLAVYARGRFALQWCVSCLFPQKPQKGLVHLHSDTRWP</sequence>